<dbReference type="KEGG" id="kcm:ABWK59_13070"/>
<feature type="transmembrane region" description="Helical" evidence="3">
    <location>
        <begin position="6"/>
        <end position="29"/>
    </location>
</feature>
<dbReference type="SUPFAM" id="SSF50118">
    <property type="entry name" value="Cell growth inhibitor/plasmid maintenance toxic component"/>
    <property type="match status" value="1"/>
</dbReference>
<gene>
    <name evidence="4" type="ORF">ABWK59_13070</name>
</gene>
<dbReference type="GO" id="GO:0016787">
    <property type="term" value="F:hydrolase activity"/>
    <property type="evidence" value="ECO:0007669"/>
    <property type="project" value="UniProtKB-KW"/>
</dbReference>
<accession>A0AAU8JV94</accession>
<keyword evidence="3" id="KW-1133">Transmembrane helix</keyword>
<keyword evidence="3" id="KW-0812">Transmembrane</keyword>
<dbReference type="RefSeq" id="WP_354640692.1">
    <property type="nucleotide sequence ID" value="NZ_CP159872.1"/>
</dbReference>
<comment type="similarity">
    <text evidence="1">Belongs to the PemK/MazF family.</text>
</comment>
<sequence>MRQGEWIWWATGVAALTAVAAVAAILLVVRRRREAAPPTRAGRPAVREVWWAEVPFEDGPGAKDRPCLVVAVDRRHATVMKITSRDHTGRPGVVALPRGTVGDRQGKASWLQTGELRSVPLQDFRRRVGTLDARTWAAVRGPGRTGS</sequence>
<evidence type="ECO:0000313" key="4">
    <source>
        <dbReference type="EMBL" id="XCM79782.1"/>
    </source>
</evidence>
<dbReference type="InterPro" id="IPR003477">
    <property type="entry name" value="PemK-like"/>
</dbReference>
<keyword evidence="4" id="KW-0378">Hydrolase</keyword>
<evidence type="ECO:0000256" key="3">
    <source>
        <dbReference type="SAM" id="Phobius"/>
    </source>
</evidence>
<protein>
    <submittedName>
        <fullName evidence="4">Type II toxin-antitoxin system PemK/MazF family toxin</fullName>
        <ecNumber evidence="4">3.1.-.-</ecNumber>
    </submittedName>
</protein>
<reference evidence="4" key="1">
    <citation type="submission" date="2024-06" db="EMBL/GenBank/DDBJ databases">
        <title>The genome sequences of Kitasatospora sp. strain HUAS MG31.</title>
        <authorList>
            <person name="Mo P."/>
        </authorList>
    </citation>
    <scope>NUCLEOTIDE SEQUENCE</scope>
    <source>
        <strain evidence="4">HUAS MG31</strain>
    </source>
</reference>
<keyword evidence="3" id="KW-0472">Membrane</keyword>
<dbReference type="Gene3D" id="2.30.30.110">
    <property type="match status" value="1"/>
</dbReference>
<dbReference type="Pfam" id="PF02452">
    <property type="entry name" value="PemK_toxin"/>
    <property type="match status" value="1"/>
</dbReference>
<evidence type="ECO:0000256" key="2">
    <source>
        <dbReference type="ARBA" id="ARBA00022649"/>
    </source>
</evidence>
<name>A0AAU8JV94_9ACTN</name>
<evidence type="ECO:0000256" key="1">
    <source>
        <dbReference type="ARBA" id="ARBA00007521"/>
    </source>
</evidence>
<proteinExistence type="inferred from homology"/>
<dbReference type="AlphaFoldDB" id="A0AAU8JV94"/>
<organism evidence="4">
    <name type="scientific">Kitasatospora camelliae</name>
    <dbReference type="NCBI Taxonomy" id="3156397"/>
    <lineage>
        <taxon>Bacteria</taxon>
        <taxon>Bacillati</taxon>
        <taxon>Actinomycetota</taxon>
        <taxon>Actinomycetes</taxon>
        <taxon>Kitasatosporales</taxon>
        <taxon>Streptomycetaceae</taxon>
        <taxon>Kitasatospora</taxon>
    </lineage>
</organism>
<dbReference type="EC" id="3.1.-.-" evidence="4"/>
<dbReference type="GO" id="GO:0003677">
    <property type="term" value="F:DNA binding"/>
    <property type="evidence" value="ECO:0007669"/>
    <property type="project" value="InterPro"/>
</dbReference>
<dbReference type="InterPro" id="IPR011067">
    <property type="entry name" value="Plasmid_toxin/cell-grow_inhib"/>
</dbReference>
<keyword evidence="2" id="KW-1277">Toxin-antitoxin system</keyword>
<dbReference type="EMBL" id="CP159872">
    <property type="protein sequence ID" value="XCM79782.1"/>
    <property type="molecule type" value="Genomic_DNA"/>
</dbReference>